<dbReference type="RefSeq" id="WP_132613090.1">
    <property type="nucleotide sequence ID" value="NZ_SMBI01000011.1"/>
</dbReference>
<proteinExistence type="predicted"/>
<dbReference type="Proteomes" id="UP000295021">
    <property type="component" value="Unassembled WGS sequence"/>
</dbReference>
<reference evidence="1 2" key="1">
    <citation type="submission" date="2019-03" db="EMBL/GenBank/DDBJ databases">
        <title>Genomic Encyclopedia of Type Strains, Phase IV (KMG-V): Genome sequencing to study the core and pangenomes of soil and plant-associated prokaryotes.</title>
        <authorList>
            <person name="Whitman W."/>
        </authorList>
    </citation>
    <scope>NUCLEOTIDE SEQUENCE [LARGE SCALE GENOMIC DNA]</scope>
    <source>
        <strain evidence="1 2">FB403</strain>
    </source>
</reference>
<accession>A0AAX2QFY0</accession>
<dbReference type="EMBL" id="SMBI01000011">
    <property type="protein sequence ID" value="TCU21051.1"/>
    <property type="molecule type" value="Genomic_DNA"/>
</dbReference>
<comment type="caution">
    <text evidence="1">The sequence shown here is derived from an EMBL/GenBank/DDBJ whole genome shotgun (WGS) entry which is preliminary data.</text>
</comment>
<organism evidence="1 2">
    <name type="scientific">Rhizobium laguerreae</name>
    <dbReference type="NCBI Taxonomy" id="1076926"/>
    <lineage>
        <taxon>Bacteria</taxon>
        <taxon>Pseudomonadati</taxon>
        <taxon>Pseudomonadota</taxon>
        <taxon>Alphaproteobacteria</taxon>
        <taxon>Hyphomicrobiales</taxon>
        <taxon>Rhizobiaceae</taxon>
        <taxon>Rhizobium/Agrobacterium group</taxon>
        <taxon>Rhizobium</taxon>
    </lineage>
</organism>
<dbReference type="AlphaFoldDB" id="A0AAX2QFY0"/>
<protein>
    <submittedName>
        <fullName evidence="1">Uncharacterized protein</fullName>
    </submittedName>
</protein>
<sequence length="156" mass="16882">MGLDRKLIQAAFFGGVLAMPALAHSAEISAEEALLARISAEAIPKMQREYLQATLPVYGTVIDLGVYLSAAKFDHWYLEGVFDGVPFGPHAPIPDEEVVLTGALFELLQFSPFIPHYLEATEIPDCTAILPASCGWLPLTLTLSPLTGRGDVPCER</sequence>
<evidence type="ECO:0000313" key="2">
    <source>
        <dbReference type="Proteomes" id="UP000295021"/>
    </source>
</evidence>
<name>A0AAX2QFY0_9HYPH</name>
<evidence type="ECO:0000313" key="1">
    <source>
        <dbReference type="EMBL" id="TCU21051.1"/>
    </source>
</evidence>
<gene>
    <name evidence="1" type="ORF">EV131_111156</name>
</gene>